<comment type="caution">
    <text evidence="2">The sequence shown here is derived from an EMBL/GenBank/DDBJ whole genome shotgun (WGS) entry which is preliminary data.</text>
</comment>
<dbReference type="AlphaFoldDB" id="A0A423NN03"/>
<dbReference type="PANTHER" id="PTHR13887">
    <property type="entry name" value="GLUTATHIONE S-TRANSFERASE KAPPA"/>
    <property type="match status" value="1"/>
</dbReference>
<dbReference type="PANTHER" id="PTHR13887:SF41">
    <property type="entry name" value="THIOREDOXIN SUPERFAMILY PROTEIN"/>
    <property type="match status" value="1"/>
</dbReference>
<proteinExistence type="predicted"/>
<accession>A0A423NN03</accession>
<evidence type="ECO:0000313" key="3">
    <source>
        <dbReference type="Proteomes" id="UP000284207"/>
    </source>
</evidence>
<gene>
    <name evidence="2" type="ORF">BK674_19645</name>
</gene>
<dbReference type="RefSeq" id="WP_123419576.1">
    <property type="nucleotide sequence ID" value="NZ_MOCA01000006.1"/>
</dbReference>
<evidence type="ECO:0000259" key="1">
    <source>
        <dbReference type="Pfam" id="PF01323"/>
    </source>
</evidence>
<protein>
    <submittedName>
        <fullName evidence="2">Disulfide bond formation protein DsbA</fullName>
    </submittedName>
</protein>
<dbReference type="EMBL" id="MOCA01000006">
    <property type="protein sequence ID" value="RON99645.1"/>
    <property type="molecule type" value="Genomic_DNA"/>
</dbReference>
<dbReference type="SUPFAM" id="SSF52833">
    <property type="entry name" value="Thioredoxin-like"/>
    <property type="match status" value="1"/>
</dbReference>
<dbReference type="Pfam" id="PF01323">
    <property type="entry name" value="DSBA"/>
    <property type="match status" value="1"/>
</dbReference>
<dbReference type="InterPro" id="IPR001853">
    <property type="entry name" value="DSBA-like_thioredoxin_dom"/>
</dbReference>
<dbReference type="Gene3D" id="3.40.30.10">
    <property type="entry name" value="Glutaredoxin"/>
    <property type="match status" value="1"/>
</dbReference>
<name>A0A423NN03_9PSED</name>
<reference evidence="2 3" key="1">
    <citation type="submission" date="2016-10" db="EMBL/GenBank/DDBJ databases">
        <title>Comparative genome analysis of multiple Pseudomonas spp. focuses on biocontrol and plant growth promoting traits.</title>
        <authorList>
            <person name="Tao X.-Y."/>
            <person name="Taylor C.G."/>
        </authorList>
    </citation>
    <scope>NUCLEOTIDE SEQUENCE [LARGE SCALE GENOMIC DNA]</scope>
    <source>
        <strain evidence="2 3">36B3</strain>
    </source>
</reference>
<sequence>MTFPVSIDFVSDVVCPWCALGATALEQAIANVASEVAVELTFKPFELNPDMPAEGEHAIQHMMRKYGRSAEEVASRNEMIIARGKAIGFQFDLEKRSHFYNTFDAHRLLLWAVQEGRQVALKKILLEAYFTHGQNPSDHETLVRLAGEAGLSTTRAREILTGEAFASEVRELEGFYLERGINSVPAMVLNGRQLVSGSHSVKEYEHILRQVARESATA</sequence>
<feature type="domain" description="DSBA-like thioredoxin" evidence="1">
    <location>
        <begin position="7"/>
        <end position="208"/>
    </location>
</feature>
<dbReference type="CDD" id="cd03024">
    <property type="entry name" value="DsbA_FrnE"/>
    <property type="match status" value="1"/>
</dbReference>
<dbReference type="Proteomes" id="UP000284207">
    <property type="component" value="Unassembled WGS sequence"/>
</dbReference>
<organism evidence="2 3">
    <name type="scientific">Pseudomonas moraviensis</name>
    <dbReference type="NCBI Taxonomy" id="321662"/>
    <lineage>
        <taxon>Bacteria</taxon>
        <taxon>Pseudomonadati</taxon>
        <taxon>Pseudomonadota</taxon>
        <taxon>Gammaproteobacteria</taxon>
        <taxon>Pseudomonadales</taxon>
        <taxon>Pseudomonadaceae</taxon>
        <taxon>Pseudomonas</taxon>
    </lineage>
</organism>
<dbReference type="InterPro" id="IPR036249">
    <property type="entry name" value="Thioredoxin-like_sf"/>
</dbReference>
<dbReference type="GO" id="GO:0016491">
    <property type="term" value="F:oxidoreductase activity"/>
    <property type="evidence" value="ECO:0007669"/>
    <property type="project" value="InterPro"/>
</dbReference>
<evidence type="ECO:0000313" key="2">
    <source>
        <dbReference type="EMBL" id="RON99645.1"/>
    </source>
</evidence>